<feature type="domain" description="J" evidence="5">
    <location>
        <begin position="519"/>
        <end position="579"/>
    </location>
</feature>
<gene>
    <name evidence="6" type="ORF">C2E21_7941</name>
</gene>
<dbReference type="Gene3D" id="1.10.287.110">
    <property type="entry name" value="DnaJ domain"/>
    <property type="match status" value="1"/>
</dbReference>
<evidence type="ECO:0000313" key="7">
    <source>
        <dbReference type="Proteomes" id="UP000239899"/>
    </source>
</evidence>
<feature type="region of interest" description="Disordered" evidence="4">
    <location>
        <begin position="349"/>
        <end position="418"/>
    </location>
</feature>
<evidence type="ECO:0000256" key="2">
    <source>
        <dbReference type="ARBA" id="ARBA00022803"/>
    </source>
</evidence>
<dbReference type="EMBL" id="LHPG02000017">
    <property type="protein sequence ID" value="PRW33332.1"/>
    <property type="molecule type" value="Genomic_DNA"/>
</dbReference>
<feature type="compositionally biased region" description="Basic and acidic residues" evidence="4">
    <location>
        <begin position="349"/>
        <end position="359"/>
    </location>
</feature>
<feature type="compositionally biased region" description="Low complexity" evidence="4">
    <location>
        <begin position="255"/>
        <end position="264"/>
    </location>
</feature>
<evidence type="ECO:0000256" key="4">
    <source>
        <dbReference type="SAM" id="MobiDB-lite"/>
    </source>
</evidence>
<proteinExistence type="predicted"/>
<dbReference type="PRINTS" id="PR00625">
    <property type="entry name" value="JDOMAIN"/>
</dbReference>
<dbReference type="Gene3D" id="1.25.40.10">
    <property type="entry name" value="Tetratricopeptide repeat domain"/>
    <property type="match status" value="1"/>
</dbReference>
<dbReference type="Pfam" id="PF00515">
    <property type="entry name" value="TPR_1"/>
    <property type="match status" value="1"/>
</dbReference>
<dbReference type="CDD" id="cd06257">
    <property type="entry name" value="DnaJ"/>
    <property type="match status" value="1"/>
</dbReference>
<evidence type="ECO:0000313" key="6">
    <source>
        <dbReference type="EMBL" id="PRW33332.1"/>
    </source>
</evidence>
<dbReference type="STRING" id="3076.A0A2P6TGT2"/>
<sequence>MAEAARSQGVPPEPRASFLTDPFTSRDLFGVCRGRCLQCTDCGKYLKATADYTVNSIDQGRRHPDNDPSITRCSRCGCPPEAHEVAEHEQERELGNDAFALRRYDAAIAHYSRALGMCSTDAALWSNRAAAYLAKGWPQQALHDAEHALALRPDWPKAWGRKAAALLQLGRPAAAVEAYQRALQLEQGQGETSGGSAALRHGLRQAQAALAKQQRAAQPAKPRQPQQPPQQQPQAPKASPAPSAAPPKTGRRAPKPAQAAGAADGGLSSLRQMCADAEAAAMAVDSSGTPRAACKQCGDSRCPCFRPAGTLSEAELAAVLAQQAAANGGFSKPDACTICGCPSSVHETPREFATRQARERRQRLRAQRQASGTASSVAGASAAAAAASKESTFQPEALDDRQRRVAAAAQRRAEAEATGDVLQDSDCDMLTQQRRTTCGGCSACPGFRLLFRGCDANDPEVMFYCSACGCRSDQHAVDSEWQRHEEARRAAEAAASERRQAAAAGGGAAAVAARKAEAEAFATLGLSLGADAKSINRAYKRLALQLHPDKQQRASRAEAEAAAARFVRVAEAYKLLSGS</sequence>
<dbReference type="InterPro" id="IPR036869">
    <property type="entry name" value="J_dom_sf"/>
</dbReference>
<keyword evidence="2 3" id="KW-0802">TPR repeat</keyword>
<dbReference type="Pfam" id="PF00226">
    <property type="entry name" value="DnaJ"/>
    <property type="match status" value="1"/>
</dbReference>
<dbReference type="InterPro" id="IPR011990">
    <property type="entry name" value="TPR-like_helical_dom_sf"/>
</dbReference>
<evidence type="ECO:0000256" key="3">
    <source>
        <dbReference type="PROSITE-ProRule" id="PRU00339"/>
    </source>
</evidence>
<dbReference type="InterPro" id="IPR001623">
    <property type="entry name" value="DnaJ_domain"/>
</dbReference>
<dbReference type="PROSITE" id="PS50076">
    <property type="entry name" value="DNAJ_2"/>
    <property type="match status" value="1"/>
</dbReference>
<feature type="compositionally biased region" description="Low complexity" evidence="4">
    <location>
        <begin position="232"/>
        <end position="242"/>
    </location>
</feature>
<dbReference type="SMART" id="SM00028">
    <property type="entry name" value="TPR"/>
    <property type="match status" value="3"/>
</dbReference>
<dbReference type="PANTHER" id="PTHR22904">
    <property type="entry name" value="TPR REPEAT CONTAINING PROTEIN"/>
    <property type="match status" value="1"/>
</dbReference>
<dbReference type="Proteomes" id="UP000239899">
    <property type="component" value="Unassembled WGS sequence"/>
</dbReference>
<organism evidence="6 7">
    <name type="scientific">Chlorella sorokiniana</name>
    <name type="common">Freshwater green alga</name>
    <dbReference type="NCBI Taxonomy" id="3076"/>
    <lineage>
        <taxon>Eukaryota</taxon>
        <taxon>Viridiplantae</taxon>
        <taxon>Chlorophyta</taxon>
        <taxon>core chlorophytes</taxon>
        <taxon>Trebouxiophyceae</taxon>
        <taxon>Chlorellales</taxon>
        <taxon>Chlorellaceae</taxon>
        <taxon>Chlorella clade</taxon>
        <taxon>Chlorella</taxon>
    </lineage>
</organism>
<feature type="compositionally biased region" description="Low complexity" evidence="4">
    <location>
        <begin position="204"/>
        <end position="224"/>
    </location>
</feature>
<name>A0A2P6TGT2_CHLSO</name>
<feature type="repeat" description="TPR" evidence="3">
    <location>
        <begin position="156"/>
        <end position="189"/>
    </location>
</feature>
<dbReference type="PANTHER" id="PTHR22904:SF523">
    <property type="entry name" value="STRESS-INDUCED-PHOSPHOPROTEIN 1"/>
    <property type="match status" value="1"/>
</dbReference>
<dbReference type="SMART" id="SM00271">
    <property type="entry name" value="DnaJ"/>
    <property type="match status" value="1"/>
</dbReference>
<dbReference type="AlphaFoldDB" id="A0A2P6TGT2"/>
<reference evidence="6 7" key="1">
    <citation type="journal article" date="2018" name="Plant J.">
        <title>Genome sequences of Chlorella sorokiniana UTEX 1602 and Micractinium conductrix SAG 241.80: implications to maltose excretion by a green alga.</title>
        <authorList>
            <person name="Arriola M.B."/>
            <person name="Velmurugan N."/>
            <person name="Zhang Y."/>
            <person name="Plunkett M.H."/>
            <person name="Hondzo H."/>
            <person name="Barney B.M."/>
        </authorList>
    </citation>
    <scope>NUCLEOTIDE SEQUENCE [LARGE SCALE GENOMIC DNA]</scope>
    <source>
        <strain evidence="7">UTEX 1602</strain>
    </source>
</reference>
<keyword evidence="7" id="KW-1185">Reference proteome</keyword>
<comment type="caution">
    <text evidence="6">The sequence shown here is derived from an EMBL/GenBank/DDBJ whole genome shotgun (WGS) entry which is preliminary data.</text>
</comment>
<dbReference type="OrthoDB" id="629492at2759"/>
<accession>A0A2P6TGT2</accession>
<dbReference type="PROSITE" id="PS50005">
    <property type="entry name" value="TPR"/>
    <property type="match status" value="1"/>
</dbReference>
<dbReference type="GO" id="GO:0051879">
    <property type="term" value="F:Hsp90 protein binding"/>
    <property type="evidence" value="ECO:0007669"/>
    <property type="project" value="TreeGrafter"/>
</dbReference>
<keyword evidence="1" id="KW-0677">Repeat</keyword>
<feature type="compositionally biased region" description="Low complexity" evidence="4">
    <location>
        <begin position="367"/>
        <end position="388"/>
    </location>
</feature>
<protein>
    <submittedName>
        <fullName evidence="6">Stress-induced-phospho 1</fullName>
    </submittedName>
</protein>
<dbReference type="SUPFAM" id="SSF46565">
    <property type="entry name" value="Chaperone J-domain"/>
    <property type="match status" value="1"/>
</dbReference>
<evidence type="ECO:0000259" key="5">
    <source>
        <dbReference type="PROSITE" id="PS50076"/>
    </source>
</evidence>
<dbReference type="InterPro" id="IPR019734">
    <property type="entry name" value="TPR_rpt"/>
</dbReference>
<dbReference type="SUPFAM" id="SSF48452">
    <property type="entry name" value="TPR-like"/>
    <property type="match status" value="1"/>
</dbReference>
<feature type="region of interest" description="Disordered" evidence="4">
    <location>
        <begin position="204"/>
        <end position="264"/>
    </location>
</feature>
<evidence type="ECO:0000256" key="1">
    <source>
        <dbReference type="ARBA" id="ARBA00022737"/>
    </source>
</evidence>